<dbReference type="InterPro" id="IPR029016">
    <property type="entry name" value="GAF-like_dom_sf"/>
</dbReference>
<evidence type="ECO:0000256" key="3">
    <source>
        <dbReference type="ARBA" id="ARBA00023163"/>
    </source>
</evidence>
<dbReference type="SUPFAM" id="SSF55781">
    <property type="entry name" value="GAF domain-like"/>
    <property type="match status" value="1"/>
</dbReference>
<gene>
    <name evidence="6" type="primary">xynR</name>
    <name evidence="6" type="ORF">GCM10023200_26370</name>
</gene>
<dbReference type="Pfam" id="PF01614">
    <property type="entry name" value="IclR_C"/>
    <property type="match status" value="1"/>
</dbReference>
<feature type="domain" description="IclR-ED" evidence="5">
    <location>
        <begin position="83"/>
        <end position="263"/>
    </location>
</feature>
<dbReference type="InterPro" id="IPR036388">
    <property type="entry name" value="WH-like_DNA-bd_sf"/>
</dbReference>
<dbReference type="SUPFAM" id="SSF46785">
    <property type="entry name" value="Winged helix' DNA-binding domain"/>
    <property type="match status" value="1"/>
</dbReference>
<dbReference type="PROSITE" id="PS51078">
    <property type="entry name" value="ICLR_ED"/>
    <property type="match status" value="1"/>
</dbReference>
<evidence type="ECO:0000256" key="2">
    <source>
        <dbReference type="ARBA" id="ARBA00023125"/>
    </source>
</evidence>
<dbReference type="InterPro" id="IPR036390">
    <property type="entry name" value="WH_DNA-bd_sf"/>
</dbReference>
<evidence type="ECO:0000313" key="6">
    <source>
        <dbReference type="EMBL" id="GAA4790210.1"/>
    </source>
</evidence>
<keyword evidence="1" id="KW-0805">Transcription regulation</keyword>
<name>A0ABP9B5G7_9PSEU</name>
<sequence>MRSVEQNEEGGTTDGDALPTYAIESVDKALQILVMLRERRRVRVVDVGEELGVARSTAHRLLATLAHRGFVVRDPRDRSYRGGPELLGLGAVGEVDLRAAAGEHVRALSARLRETVNVMVLEGASCRFLDGVAGERPLGTRVRTGAVLPAHIVSGGKALLAELPPREVEALFGASLRRITPATIVDLDALHAELRRIREQGYAVNREESEPGLSAVAVVVRAGPRAVGAVAVSAPTQRLDDEGLGVALEALHATAQAIGAELG</sequence>
<dbReference type="Gene3D" id="3.30.450.40">
    <property type="match status" value="1"/>
</dbReference>
<dbReference type="Proteomes" id="UP001500928">
    <property type="component" value="Unassembled WGS sequence"/>
</dbReference>
<dbReference type="InterPro" id="IPR050707">
    <property type="entry name" value="HTH_MetabolicPath_Reg"/>
</dbReference>
<reference evidence="7" key="1">
    <citation type="journal article" date="2019" name="Int. J. Syst. Evol. Microbiol.">
        <title>The Global Catalogue of Microorganisms (GCM) 10K type strain sequencing project: providing services to taxonomists for standard genome sequencing and annotation.</title>
        <authorList>
            <consortium name="The Broad Institute Genomics Platform"/>
            <consortium name="The Broad Institute Genome Sequencing Center for Infectious Disease"/>
            <person name="Wu L."/>
            <person name="Ma J."/>
        </authorList>
    </citation>
    <scope>NUCLEOTIDE SEQUENCE [LARGE SCALE GENOMIC DNA]</scope>
    <source>
        <strain evidence="7">JCM 17979</strain>
    </source>
</reference>
<dbReference type="Gene3D" id="1.10.10.10">
    <property type="entry name" value="Winged helix-like DNA-binding domain superfamily/Winged helix DNA-binding domain"/>
    <property type="match status" value="1"/>
</dbReference>
<dbReference type="InterPro" id="IPR005471">
    <property type="entry name" value="Tscrpt_reg_IclR_N"/>
</dbReference>
<organism evidence="6 7">
    <name type="scientific">Actinomycetospora chlora</name>
    <dbReference type="NCBI Taxonomy" id="663608"/>
    <lineage>
        <taxon>Bacteria</taxon>
        <taxon>Bacillati</taxon>
        <taxon>Actinomycetota</taxon>
        <taxon>Actinomycetes</taxon>
        <taxon>Pseudonocardiales</taxon>
        <taxon>Pseudonocardiaceae</taxon>
        <taxon>Actinomycetospora</taxon>
    </lineage>
</organism>
<evidence type="ECO:0000313" key="7">
    <source>
        <dbReference type="Proteomes" id="UP001500928"/>
    </source>
</evidence>
<keyword evidence="7" id="KW-1185">Reference proteome</keyword>
<dbReference type="SMART" id="SM00346">
    <property type="entry name" value="HTH_ICLR"/>
    <property type="match status" value="1"/>
</dbReference>
<keyword evidence="2 6" id="KW-0238">DNA-binding</keyword>
<dbReference type="GO" id="GO:0003677">
    <property type="term" value="F:DNA binding"/>
    <property type="evidence" value="ECO:0007669"/>
    <property type="project" value="UniProtKB-KW"/>
</dbReference>
<feature type="domain" description="HTH iclR-type" evidence="4">
    <location>
        <begin position="23"/>
        <end position="84"/>
    </location>
</feature>
<comment type="caution">
    <text evidence="6">The sequence shown here is derived from an EMBL/GenBank/DDBJ whole genome shotgun (WGS) entry which is preliminary data.</text>
</comment>
<proteinExistence type="predicted"/>
<dbReference type="Pfam" id="PF09339">
    <property type="entry name" value="HTH_IclR"/>
    <property type="match status" value="1"/>
</dbReference>
<protein>
    <submittedName>
        <fullName evidence="6">DNA-binding transcriptional repressor XynR</fullName>
    </submittedName>
</protein>
<dbReference type="RefSeq" id="WP_345415035.1">
    <property type="nucleotide sequence ID" value="NZ_BAABHO010000018.1"/>
</dbReference>
<dbReference type="EMBL" id="BAABHO010000018">
    <property type="protein sequence ID" value="GAA4790210.1"/>
    <property type="molecule type" value="Genomic_DNA"/>
</dbReference>
<dbReference type="InterPro" id="IPR014757">
    <property type="entry name" value="Tscrpt_reg_IclR_C"/>
</dbReference>
<evidence type="ECO:0000256" key="1">
    <source>
        <dbReference type="ARBA" id="ARBA00023015"/>
    </source>
</evidence>
<evidence type="ECO:0000259" key="4">
    <source>
        <dbReference type="PROSITE" id="PS51077"/>
    </source>
</evidence>
<dbReference type="PANTHER" id="PTHR30136">
    <property type="entry name" value="HELIX-TURN-HELIX TRANSCRIPTIONAL REGULATOR, ICLR FAMILY"/>
    <property type="match status" value="1"/>
</dbReference>
<evidence type="ECO:0000259" key="5">
    <source>
        <dbReference type="PROSITE" id="PS51078"/>
    </source>
</evidence>
<dbReference type="PROSITE" id="PS51077">
    <property type="entry name" value="HTH_ICLR"/>
    <property type="match status" value="1"/>
</dbReference>
<keyword evidence="3" id="KW-0804">Transcription</keyword>
<accession>A0ABP9B5G7</accession>
<dbReference type="PANTHER" id="PTHR30136:SF35">
    <property type="entry name" value="HTH-TYPE TRANSCRIPTIONAL REGULATOR RV1719"/>
    <property type="match status" value="1"/>
</dbReference>